<dbReference type="CDD" id="cd00090">
    <property type="entry name" value="HTH_ARSR"/>
    <property type="match status" value="1"/>
</dbReference>
<protein>
    <submittedName>
        <fullName evidence="3">Metalloregulator ArsR/SmtB family transcription factor</fullName>
    </submittedName>
</protein>
<dbReference type="SUPFAM" id="SSF46785">
    <property type="entry name" value="Winged helix' DNA-binding domain"/>
    <property type="match status" value="1"/>
</dbReference>
<organism evidence="3 4">
    <name type="scientific">Nocardioides imazamoxiresistens</name>
    <dbReference type="NCBI Taxonomy" id="3231893"/>
    <lineage>
        <taxon>Bacteria</taxon>
        <taxon>Bacillati</taxon>
        <taxon>Actinomycetota</taxon>
        <taxon>Actinomycetes</taxon>
        <taxon>Propionibacteriales</taxon>
        <taxon>Nocardioidaceae</taxon>
        <taxon>Nocardioides</taxon>
    </lineage>
</organism>
<evidence type="ECO:0000256" key="1">
    <source>
        <dbReference type="SAM" id="MobiDB-lite"/>
    </source>
</evidence>
<dbReference type="RefSeq" id="WP_315735677.1">
    <property type="nucleotide sequence ID" value="NZ_JAVYII010000010.1"/>
</dbReference>
<dbReference type="PRINTS" id="PR00778">
    <property type="entry name" value="HTHARSR"/>
</dbReference>
<dbReference type="Pfam" id="PF12840">
    <property type="entry name" value="HTH_20"/>
    <property type="match status" value="1"/>
</dbReference>
<evidence type="ECO:0000313" key="4">
    <source>
        <dbReference type="Proteomes" id="UP001268542"/>
    </source>
</evidence>
<dbReference type="EMBL" id="JAVYII010000010">
    <property type="protein sequence ID" value="MDT9595184.1"/>
    <property type="molecule type" value="Genomic_DNA"/>
</dbReference>
<dbReference type="Gene3D" id="1.10.10.10">
    <property type="entry name" value="Winged helix-like DNA-binding domain superfamily/Winged helix DNA-binding domain"/>
    <property type="match status" value="1"/>
</dbReference>
<dbReference type="InterPro" id="IPR036390">
    <property type="entry name" value="WH_DNA-bd_sf"/>
</dbReference>
<feature type="region of interest" description="Disordered" evidence="1">
    <location>
        <begin position="102"/>
        <end position="121"/>
    </location>
</feature>
<dbReference type="PANTHER" id="PTHR38600:SF2">
    <property type="entry name" value="SLL0088 PROTEIN"/>
    <property type="match status" value="1"/>
</dbReference>
<evidence type="ECO:0000313" key="3">
    <source>
        <dbReference type="EMBL" id="MDT9595184.1"/>
    </source>
</evidence>
<proteinExistence type="predicted"/>
<dbReference type="InterPro" id="IPR001845">
    <property type="entry name" value="HTH_ArsR_DNA-bd_dom"/>
</dbReference>
<name>A0ABU3Q1C1_9ACTN</name>
<dbReference type="InterPro" id="IPR036388">
    <property type="entry name" value="WH-like_DNA-bd_sf"/>
</dbReference>
<accession>A0ABU3Q1C1</accession>
<comment type="caution">
    <text evidence="3">The sequence shown here is derived from an EMBL/GenBank/DDBJ whole genome shotgun (WGS) entry which is preliminary data.</text>
</comment>
<dbReference type="PROSITE" id="PS50987">
    <property type="entry name" value="HTH_ARSR_2"/>
    <property type="match status" value="1"/>
</dbReference>
<feature type="domain" description="HTH arsR-type" evidence="2">
    <location>
        <begin position="1"/>
        <end position="92"/>
    </location>
</feature>
<dbReference type="InterPro" id="IPR011991">
    <property type="entry name" value="ArsR-like_HTH"/>
</dbReference>
<dbReference type="SMART" id="SM00418">
    <property type="entry name" value="HTH_ARSR"/>
    <property type="match status" value="1"/>
</dbReference>
<reference evidence="3 4" key="1">
    <citation type="submission" date="2023-08" db="EMBL/GenBank/DDBJ databases">
        <title>Nocardioides seae sp. nov., a bacterium isolated from a soil.</title>
        <authorList>
            <person name="Wang X."/>
        </authorList>
    </citation>
    <scope>NUCLEOTIDE SEQUENCE [LARGE SCALE GENOMIC DNA]</scope>
    <source>
        <strain evidence="3 4">YZH12</strain>
    </source>
</reference>
<dbReference type="PANTHER" id="PTHR38600">
    <property type="entry name" value="TRANSCRIPTIONAL REGULATORY PROTEIN"/>
    <property type="match status" value="1"/>
</dbReference>
<keyword evidence="4" id="KW-1185">Reference proteome</keyword>
<sequence length="121" mass="13385">MDDGVLDRAFAALADPTRRDIVARLCDGDATVNEVAAPYAMSLQAVSKHLAVLERAGLVRRTSVGRQRRCSVETATLDALTTWLDRHRRAVESRYRSLDLLLARTGSEQPDQPTDPARRPS</sequence>
<dbReference type="NCBIfam" id="NF033788">
    <property type="entry name" value="HTH_metalloreg"/>
    <property type="match status" value="1"/>
</dbReference>
<dbReference type="Proteomes" id="UP001268542">
    <property type="component" value="Unassembled WGS sequence"/>
</dbReference>
<gene>
    <name evidence="3" type="ORF">RDV89_19005</name>
</gene>
<evidence type="ECO:0000259" key="2">
    <source>
        <dbReference type="PROSITE" id="PS50987"/>
    </source>
</evidence>